<keyword evidence="1" id="KW-0732">Signal</keyword>
<dbReference type="AlphaFoldDB" id="A0A4U6XCR8"/>
<dbReference type="EMBL" id="PJEX01000294">
    <property type="protein sequence ID" value="TKW51607.1"/>
    <property type="molecule type" value="Genomic_DNA"/>
</dbReference>
<evidence type="ECO:0000313" key="3">
    <source>
        <dbReference type="Proteomes" id="UP000310108"/>
    </source>
</evidence>
<gene>
    <name evidence="2" type="ORF">CTA1_2070</name>
</gene>
<feature type="chain" id="PRO_5020700049" description="Secreted protein" evidence="1">
    <location>
        <begin position="20"/>
        <end position="91"/>
    </location>
</feature>
<dbReference type="Proteomes" id="UP000310108">
    <property type="component" value="Unassembled WGS sequence"/>
</dbReference>
<feature type="signal peptide" evidence="1">
    <location>
        <begin position="1"/>
        <end position="19"/>
    </location>
</feature>
<name>A0A4U6XCR8_9PEZI</name>
<proteinExistence type="predicted"/>
<evidence type="ECO:0000313" key="2">
    <source>
        <dbReference type="EMBL" id="TKW51607.1"/>
    </source>
</evidence>
<comment type="caution">
    <text evidence="2">The sequence shown here is derived from an EMBL/GenBank/DDBJ whole genome shotgun (WGS) entry which is preliminary data.</text>
</comment>
<protein>
    <recommendedName>
        <fullName evidence="4">Secreted protein</fullName>
    </recommendedName>
</protein>
<reference evidence="2 3" key="1">
    <citation type="journal article" date="2019" name="PLoS ONE">
        <title>Comparative genome analysis indicates high evolutionary potential of pathogenicity genes in Colletotrichum tanaceti.</title>
        <authorList>
            <person name="Lelwala R.V."/>
            <person name="Korhonen P.K."/>
            <person name="Young N.D."/>
            <person name="Scott J.B."/>
            <person name="Ades P.A."/>
            <person name="Gasser R.B."/>
            <person name="Taylor P.W.J."/>
        </authorList>
    </citation>
    <scope>NUCLEOTIDE SEQUENCE [LARGE SCALE GENOMIC DNA]</scope>
    <source>
        <strain evidence="2">BRIP57314</strain>
    </source>
</reference>
<dbReference type="STRING" id="1306861.A0A4U6XCR8"/>
<organism evidence="2 3">
    <name type="scientific">Colletotrichum tanaceti</name>
    <dbReference type="NCBI Taxonomy" id="1306861"/>
    <lineage>
        <taxon>Eukaryota</taxon>
        <taxon>Fungi</taxon>
        <taxon>Dikarya</taxon>
        <taxon>Ascomycota</taxon>
        <taxon>Pezizomycotina</taxon>
        <taxon>Sordariomycetes</taxon>
        <taxon>Hypocreomycetidae</taxon>
        <taxon>Glomerellales</taxon>
        <taxon>Glomerellaceae</taxon>
        <taxon>Colletotrichum</taxon>
        <taxon>Colletotrichum destructivum species complex</taxon>
    </lineage>
</organism>
<accession>A0A4U6XCR8</accession>
<evidence type="ECO:0008006" key="4">
    <source>
        <dbReference type="Google" id="ProtNLM"/>
    </source>
</evidence>
<keyword evidence="3" id="KW-1185">Reference proteome</keyword>
<dbReference type="OrthoDB" id="10344660at2759"/>
<sequence>MRLLPVCLFLVTGLTAVNGQYYCNGGTSADPNIRCAQCDGIFTDPMRQQGFPTYRTCGTRGGRCMVRNNGGAELWGCMGLNAIFCCMLCSS</sequence>
<evidence type="ECO:0000256" key="1">
    <source>
        <dbReference type="SAM" id="SignalP"/>
    </source>
</evidence>